<keyword evidence="3" id="KW-1185">Reference proteome</keyword>
<name>A0A1Y2IAZ8_TRAC3</name>
<feature type="region of interest" description="Disordered" evidence="1">
    <location>
        <begin position="89"/>
        <end position="120"/>
    </location>
</feature>
<evidence type="ECO:0000313" key="2">
    <source>
        <dbReference type="EMBL" id="OSC97081.1"/>
    </source>
</evidence>
<dbReference type="EMBL" id="KZ084158">
    <property type="protein sequence ID" value="OSC97081.1"/>
    <property type="molecule type" value="Genomic_DNA"/>
</dbReference>
<reference evidence="2 3" key="1">
    <citation type="journal article" date="2015" name="Biotechnol. Biofuels">
        <title>Enhanced degradation of softwood versus hardwood by the white-rot fungus Pycnoporus coccineus.</title>
        <authorList>
            <person name="Couturier M."/>
            <person name="Navarro D."/>
            <person name="Chevret D."/>
            <person name="Henrissat B."/>
            <person name="Piumi F."/>
            <person name="Ruiz-Duenas F.J."/>
            <person name="Martinez A.T."/>
            <person name="Grigoriev I.V."/>
            <person name="Riley R."/>
            <person name="Lipzen A."/>
            <person name="Berrin J.G."/>
            <person name="Master E.R."/>
            <person name="Rosso M.N."/>
        </authorList>
    </citation>
    <scope>NUCLEOTIDE SEQUENCE [LARGE SCALE GENOMIC DNA]</scope>
    <source>
        <strain evidence="2 3">BRFM310</strain>
    </source>
</reference>
<gene>
    <name evidence="2" type="ORF">PYCCODRAFT_1440520</name>
</gene>
<organism evidence="2 3">
    <name type="scientific">Trametes coccinea (strain BRFM310)</name>
    <name type="common">Pycnoporus coccineus</name>
    <dbReference type="NCBI Taxonomy" id="1353009"/>
    <lineage>
        <taxon>Eukaryota</taxon>
        <taxon>Fungi</taxon>
        <taxon>Dikarya</taxon>
        <taxon>Basidiomycota</taxon>
        <taxon>Agaricomycotina</taxon>
        <taxon>Agaricomycetes</taxon>
        <taxon>Polyporales</taxon>
        <taxon>Polyporaceae</taxon>
        <taxon>Trametes</taxon>
    </lineage>
</organism>
<dbReference type="AlphaFoldDB" id="A0A1Y2IAZ8"/>
<sequence length="143" mass="15895">MDIYSWGHNPRPPSRLTVLTDRLLSLRPPPLARGASHLLIPRRCVPGASITARIVDRVPLPLAPRFPSQVRASPPAWWMAHLIQRVPPCRPRSEHHRSTRSAAPSCDGSRQEALRSAAQRPPQRFDLEWIAIQDAGRGGCLAS</sequence>
<evidence type="ECO:0000313" key="3">
    <source>
        <dbReference type="Proteomes" id="UP000193067"/>
    </source>
</evidence>
<proteinExistence type="predicted"/>
<accession>A0A1Y2IAZ8</accession>
<evidence type="ECO:0000256" key="1">
    <source>
        <dbReference type="SAM" id="MobiDB-lite"/>
    </source>
</evidence>
<protein>
    <submittedName>
        <fullName evidence="2">Uncharacterized protein</fullName>
    </submittedName>
</protein>
<dbReference type="Proteomes" id="UP000193067">
    <property type="component" value="Unassembled WGS sequence"/>
</dbReference>